<sequence length="328" mass="38707">MGRWIVGIPWYFHRDRFWKQDCSTTLAWLWSLWAFYKGLCEKPLEEGETPEMRNDDLLTFWCDDWIDLFNLLEAAWRKGCGWENVRRFFEEAFTYPWFIMEVEYWPGWMEAFFLHAEAYGKEVSPAARSNLLVHMGKRAPRVIPLRSPDWFELPPPLPRLSDLEAFWQKLKEASPPQGEVDFYEGLATLLGLYLYPETAEAALALGREVSRKRWPWPLPPSYRTWLEGEGRFLYPYHPLLAARRRATFAWEYLGRTNLEWGPWERPFQDLLPPLRMAARTHPREAGEVARYLLDRGGEVKAAFVAEGKEKHVPLLEQLLEPFRPLAAL</sequence>
<protein>
    <submittedName>
        <fullName evidence="1">Uncharacterized protein</fullName>
    </submittedName>
</protein>
<name>A0A430UHG1_THESC</name>
<gene>
    <name evidence="1" type="ORF">CSW29_05375</name>
</gene>
<comment type="caution">
    <text evidence="1">The sequence shown here is derived from an EMBL/GenBank/DDBJ whole genome shotgun (WGS) entry which is preliminary data.</text>
</comment>
<dbReference type="EMBL" id="PEMH01000144">
    <property type="protein sequence ID" value="RTI00694.1"/>
    <property type="molecule type" value="Genomic_DNA"/>
</dbReference>
<accession>A0A430UHG1</accession>
<proteinExistence type="predicted"/>
<evidence type="ECO:0000313" key="1">
    <source>
        <dbReference type="EMBL" id="RTI00694.1"/>
    </source>
</evidence>
<dbReference type="Proteomes" id="UP000288347">
    <property type="component" value="Unassembled WGS sequence"/>
</dbReference>
<dbReference type="AlphaFoldDB" id="A0A430UHG1"/>
<evidence type="ECO:0000313" key="2">
    <source>
        <dbReference type="Proteomes" id="UP000288347"/>
    </source>
</evidence>
<reference evidence="1 2" key="1">
    <citation type="journal article" date="2019" name="Extremophiles">
        <title>Biogeography of thermophiles and predominance of Thermus scotoductus in domestic water heaters.</title>
        <authorList>
            <person name="Wilpiszeski R.L."/>
            <person name="Zhang Z."/>
            <person name="House C.H."/>
        </authorList>
    </citation>
    <scope>NUCLEOTIDE SEQUENCE [LARGE SCALE GENOMIC DNA]</scope>
    <source>
        <strain evidence="1 2">16_S16</strain>
    </source>
</reference>
<organism evidence="1 2">
    <name type="scientific">Thermus scotoductus</name>
    <dbReference type="NCBI Taxonomy" id="37636"/>
    <lineage>
        <taxon>Bacteria</taxon>
        <taxon>Thermotogati</taxon>
        <taxon>Deinococcota</taxon>
        <taxon>Deinococci</taxon>
        <taxon>Thermales</taxon>
        <taxon>Thermaceae</taxon>
        <taxon>Thermus</taxon>
    </lineage>
</organism>